<keyword evidence="2" id="KW-0863">Zinc-finger</keyword>
<evidence type="ECO:0000313" key="6">
    <source>
        <dbReference type="Proteomes" id="UP000245207"/>
    </source>
</evidence>
<dbReference type="GO" id="GO:0008270">
    <property type="term" value="F:zinc ion binding"/>
    <property type="evidence" value="ECO:0007669"/>
    <property type="project" value="UniProtKB-KW"/>
</dbReference>
<dbReference type="AlphaFoldDB" id="A0A2U1QAV6"/>
<dbReference type="InterPro" id="IPR010666">
    <property type="entry name" value="Znf_GRF"/>
</dbReference>
<comment type="caution">
    <text evidence="5">The sequence shown here is derived from an EMBL/GenBank/DDBJ whole genome shotgun (WGS) entry which is preliminary data.</text>
</comment>
<evidence type="ECO:0000256" key="1">
    <source>
        <dbReference type="ARBA" id="ARBA00022723"/>
    </source>
</evidence>
<accession>A0A2U1QAV6</accession>
<organism evidence="5 6">
    <name type="scientific">Artemisia annua</name>
    <name type="common">Sweet wormwood</name>
    <dbReference type="NCBI Taxonomy" id="35608"/>
    <lineage>
        <taxon>Eukaryota</taxon>
        <taxon>Viridiplantae</taxon>
        <taxon>Streptophyta</taxon>
        <taxon>Embryophyta</taxon>
        <taxon>Tracheophyta</taxon>
        <taxon>Spermatophyta</taxon>
        <taxon>Magnoliopsida</taxon>
        <taxon>eudicotyledons</taxon>
        <taxon>Gunneridae</taxon>
        <taxon>Pentapetalae</taxon>
        <taxon>asterids</taxon>
        <taxon>campanulids</taxon>
        <taxon>Asterales</taxon>
        <taxon>Asteraceae</taxon>
        <taxon>Asteroideae</taxon>
        <taxon>Anthemideae</taxon>
        <taxon>Artemisiinae</taxon>
        <taxon>Artemisia</taxon>
    </lineage>
</organism>
<protein>
    <submittedName>
        <fullName evidence="5">Zinc finger, GRF-type</fullName>
    </submittedName>
</protein>
<evidence type="ECO:0000256" key="3">
    <source>
        <dbReference type="ARBA" id="ARBA00022833"/>
    </source>
</evidence>
<evidence type="ECO:0000256" key="2">
    <source>
        <dbReference type="ARBA" id="ARBA00022771"/>
    </source>
</evidence>
<gene>
    <name evidence="5" type="ORF">CTI12_AA053230</name>
</gene>
<name>A0A2U1QAV6_ARTAN</name>
<keyword evidence="1" id="KW-0479">Metal-binding</keyword>
<evidence type="ECO:0000259" key="4">
    <source>
        <dbReference type="Pfam" id="PF06839"/>
    </source>
</evidence>
<keyword evidence="6" id="KW-1185">Reference proteome</keyword>
<evidence type="ECO:0000313" key="5">
    <source>
        <dbReference type="EMBL" id="PWA95140.1"/>
    </source>
</evidence>
<dbReference type="Pfam" id="PF06839">
    <property type="entry name" value="Zn_ribbon_GRF"/>
    <property type="match status" value="1"/>
</dbReference>
<keyword evidence="3" id="KW-0862">Zinc</keyword>
<sequence length="82" mass="9489">MMVLRDCGNEGAIRTSLPNANLGRRFYTCPQIGGSSCQFFLWFDPLMFPRSVMIISGLLRARNRVEQSAMELVQEIRRLKMY</sequence>
<reference evidence="5 6" key="1">
    <citation type="journal article" date="2018" name="Mol. Plant">
        <title>The genome of Artemisia annua provides insight into the evolution of Asteraceae family and artemisinin biosynthesis.</title>
        <authorList>
            <person name="Shen Q."/>
            <person name="Zhang L."/>
            <person name="Liao Z."/>
            <person name="Wang S."/>
            <person name="Yan T."/>
            <person name="Shi P."/>
            <person name="Liu M."/>
            <person name="Fu X."/>
            <person name="Pan Q."/>
            <person name="Wang Y."/>
            <person name="Lv Z."/>
            <person name="Lu X."/>
            <person name="Zhang F."/>
            <person name="Jiang W."/>
            <person name="Ma Y."/>
            <person name="Chen M."/>
            <person name="Hao X."/>
            <person name="Li L."/>
            <person name="Tang Y."/>
            <person name="Lv G."/>
            <person name="Zhou Y."/>
            <person name="Sun X."/>
            <person name="Brodelius P.E."/>
            <person name="Rose J.K.C."/>
            <person name="Tang K."/>
        </authorList>
    </citation>
    <scope>NUCLEOTIDE SEQUENCE [LARGE SCALE GENOMIC DNA]</scope>
    <source>
        <strain evidence="6">cv. Huhao1</strain>
        <tissue evidence="5">Leaf</tissue>
    </source>
</reference>
<feature type="domain" description="GRF-type" evidence="4">
    <location>
        <begin position="6"/>
        <end position="44"/>
    </location>
</feature>
<dbReference type="OrthoDB" id="2822301at2759"/>
<dbReference type="EMBL" id="PKPP01000262">
    <property type="protein sequence ID" value="PWA95140.1"/>
    <property type="molecule type" value="Genomic_DNA"/>
</dbReference>
<proteinExistence type="predicted"/>
<dbReference type="Proteomes" id="UP000245207">
    <property type="component" value="Unassembled WGS sequence"/>
</dbReference>